<reference evidence="1" key="1">
    <citation type="submission" date="2018-02" db="EMBL/GenBank/DDBJ databases">
        <title>Rhizophora mucronata_Transcriptome.</title>
        <authorList>
            <person name="Meera S.P."/>
            <person name="Sreeshan A."/>
            <person name="Augustine A."/>
        </authorList>
    </citation>
    <scope>NUCLEOTIDE SEQUENCE</scope>
    <source>
        <tissue evidence="1">Leaf</tissue>
    </source>
</reference>
<sequence length="46" mass="5196">MSGCFFYSFPLSSSHSHRNNIFNFLRRPGDLSDGLLILASELTSFI</sequence>
<proteinExistence type="predicted"/>
<name>A0A2P2QLI1_RHIMU</name>
<dbReference type="EMBL" id="GGEC01087263">
    <property type="protein sequence ID" value="MBX67747.1"/>
    <property type="molecule type" value="Transcribed_RNA"/>
</dbReference>
<organism evidence="1">
    <name type="scientific">Rhizophora mucronata</name>
    <name type="common">Asiatic mangrove</name>
    <dbReference type="NCBI Taxonomy" id="61149"/>
    <lineage>
        <taxon>Eukaryota</taxon>
        <taxon>Viridiplantae</taxon>
        <taxon>Streptophyta</taxon>
        <taxon>Embryophyta</taxon>
        <taxon>Tracheophyta</taxon>
        <taxon>Spermatophyta</taxon>
        <taxon>Magnoliopsida</taxon>
        <taxon>eudicotyledons</taxon>
        <taxon>Gunneridae</taxon>
        <taxon>Pentapetalae</taxon>
        <taxon>rosids</taxon>
        <taxon>fabids</taxon>
        <taxon>Malpighiales</taxon>
        <taxon>Rhizophoraceae</taxon>
        <taxon>Rhizophora</taxon>
    </lineage>
</organism>
<dbReference type="AlphaFoldDB" id="A0A2P2QLI1"/>
<evidence type="ECO:0000313" key="1">
    <source>
        <dbReference type="EMBL" id="MBX67747.1"/>
    </source>
</evidence>
<accession>A0A2P2QLI1</accession>
<protein>
    <submittedName>
        <fullName evidence="1">Uncharacterized protein</fullName>
    </submittedName>
</protein>